<name>A0A699HFP0_TANCI</name>
<evidence type="ECO:0000256" key="1">
    <source>
        <dbReference type="SAM" id="MobiDB-lite"/>
    </source>
</evidence>
<dbReference type="EMBL" id="BKCJ010147873">
    <property type="protein sequence ID" value="GEY04621.1"/>
    <property type="molecule type" value="Genomic_DNA"/>
</dbReference>
<comment type="caution">
    <text evidence="2">The sequence shown here is derived from an EMBL/GenBank/DDBJ whole genome shotgun (WGS) entry which is preliminary data.</text>
</comment>
<feature type="region of interest" description="Disordered" evidence="1">
    <location>
        <begin position="1"/>
        <end position="69"/>
    </location>
</feature>
<proteinExistence type="predicted"/>
<evidence type="ECO:0008006" key="3">
    <source>
        <dbReference type="Google" id="ProtNLM"/>
    </source>
</evidence>
<feature type="compositionally biased region" description="Acidic residues" evidence="1">
    <location>
        <begin position="32"/>
        <end position="67"/>
    </location>
</feature>
<accession>A0A699HFP0</accession>
<protein>
    <recommendedName>
        <fullName evidence="3">Reverse transcriptase domain-containing protein</fullName>
    </recommendedName>
</protein>
<gene>
    <name evidence="2" type="ORF">Tci_376595</name>
</gene>
<evidence type="ECO:0000313" key="2">
    <source>
        <dbReference type="EMBL" id="GEY04621.1"/>
    </source>
</evidence>
<sequence>MLNIIPPDHVDDVPIVEPNQHDDVPVVLESVLVDEDEDPEEEEFEEEEEAQEKEDDIEVDIKEDENEPELRYPYEEMDHLNPPSPASESEHEDVIEVENSIEHEDKTVTASVHEIGELFTAPFLREDSDGLLPSLIRRDISSLLGRMSSLSRRLYGCETAHALVEKKKAKDEYYGKLILDLGNKVCFSVKQGTTEMEKLVERLGSAEEKSWVVRAHEFYQEMIRRGFVFEERQNKAIDVSIKDEKSPSSEREDLLVILSSLVSIVVSLLIMPLKSAPLTQAAIRRMIKESIDAAIAAERARHANAGNDARGSGPVRGQDSVHFVRECTFTGFMKCNPIAFHEGKKVKFATATLQGPALTWRNAKVAAMGLETVNQMPWTEMKHLLTAKFLPTKEVQRMVHEPWNLKFKEYNIVAYTQSKEFLEELQMNAYHGWIDEDMINHIAMVHKMIDSIHIPSVDYHQLRMKIFSLLLADEAKQWWMNEGDGKITVWEELVKKIFVNFIPNHTMEKKKCWTKKTTGGLIHSNSNHE</sequence>
<organism evidence="2">
    <name type="scientific">Tanacetum cinerariifolium</name>
    <name type="common">Dalmatian daisy</name>
    <name type="synonym">Chrysanthemum cinerariifolium</name>
    <dbReference type="NCBI Taxonomy" id="118510"/>
    <lineage>
        <taxon>Eukaryota</taxon>
        <taxon>Viridiplantae</taxon>
        <taxon>Streptophyta</taxon>
        <taxon>Embryophyta</taxon>
        <taxon>Tracheophyta</taxon>
        <taxon>Spermatophyta</taxon>
        <taxon>Magnoliopsida</taxon>
        <taxon>eudicotyledons</taxon>
        <taxon>Gunneridae</taxon>
        <taxon>Pentapetalae</taxon>
        <taxon>asterids</taxon>
        <taxon>campanulids</taxon>
        <taxon>Asterales</taxon>
        <taxon>Asteraceae</taxon>
        <taxon>Asteroideae</taxon>
        <taxon>Anthemideae</taxon>
        <taxon>Anthemidinae</taxon>
        <taxon>Tanacetum</taxon>
    </lineage>
</organism>
<dbReference type="AlphaFoldDB" id="A0A699HFP0"/>
<reference evidence="2" key="1">
    <citation type="journal article" date="2019" name="Sci. Rep.">
        <title>Draft genome of Tanacetum cinerariifolium, the natural source of mosquito coil.</title>
        <authorList>
            <person name="Yamashiro T."/>
            <person name="Shiraishi A."/>
            <person name="Satake H."/>
            <person name="Nakayama K."/>
        </authorList>
    </citation>
    <scope>NUCLEOTIDE SEQUENCE</scope>
</reference>